<dbReference type="EMBL" id="JACCJC010000008">
    <property type="protein sequence ID" value="KAF6238718.1"/>
    <property type="molecule type" value="Genomic_DNA"/>
</dbReference>
<proteinExistence type="predicted"/>
<name>A0A8H6G1C3_9LECA</name>
<keyword evidence="3" id="KW-1185">Reference proteome</keyword>
<feature type="region of interest" description="Disordered" evidence="1">
    <location>
        <begin position="1"/>
        <end position="95"/>
    </location>
</feature>
<dbReference type="GeneID" id="59284893"/>
<organism evidence="2 3">
    <name type="scientific">Letharia columbiana</name>
    <dbReference type="NCBI Taxonomy" id="112416"/>
    <lineage>
        <taxon>Eukaryota</taxon>
        <taxon>Fungi</taxon>
        <taxon>Dikarya</taxon>
        <taxon>Ascomycota</taxon>
        <taxon>Pezizomycotina</taxon>
        <taxon>Lecanoromycetes</taxon>
        <taxon>OSLEUM clade</taxon>
        <taxon>Lecanoromycetidae</taxon>
        <taxon>Lecanorales</taxon>
        <taxon>Lecanorineae</taxon>
        <taxon>Parmeliaceae</taxon>
        <taxon>Letharia</taxon>
    </lineage>
</organism>
<sequence>MGCGYCGFTGLDEHPEASSPTAGPSSVVEVPDSPLQPKQARLLGNKETPASTSRTSSINKDQAIKDSRPHAGSRATFSTVASDRTKSNDSGVTASNTKTVITPRYQYYDPASQYDLEPLYTGNHMWGSISLKLWDKRLPADGIDQ</sequence>
<gene>
    <name evidence="2" type="ORF">HO173_003224</name>
</gene>
<dbReference type="AlphaFoldDB" id="A0A8H6G1C3"/>
<protein>
    <submittedName>
        <fullName evidence="2">Uncharacterized protein</fullName>
    </submittedName>
</protein>
<evidence type="ECO:0000313" key="3">
    <source>
        <dbReference type="Proteomes" id="UP000578531"/>
    </source>
</evidence>
<dbReference type="Proteomes" id="UP000578531">
    <property type="component" value="Unassembled WGS sequence"/>
</dbReference>
<accession>A0A8H6G1C3</accession>
<feature type="compositionally biased region" description="Polar residues" evidence="1">
    <location>
        <begin position="75"/>
        <end position="95"/>
    </location>
</feature>
<reference evidence="2 3" key="1">
    <citation type="journal article" date="2020" name="Genomics">
        <title>Complete, high-quality genomes from long-read metagenomic sequencing of two wolf lichen thalli reveals enigmatic genome architecture.</title>
        <authorList>
            <person name="McKenzie S.K."/>
            <person name="Walston R.F."/>
            <person name="Allen J.L."/>
        </authorList>
    </citation>
    <scope>NUCLEOTIDE SEQUENCE [LARGE SCALE GENOMIC DNA]</scope>
    <source>
        <strain evidence="2">WasteWater2</strain>
    </source>
</reference>
<evidence type="ECO:0000256" key="1">
    <source>
        <dbReference type="SAM" id="MobiDB-lite"/>
    </source>
</evidence>
<feature type="compositionally biased region" description="Polar residues" evidence="1">
    <location>
        <begin position="48"/>
        <end position="60"/>
    </location>
</feature>
<comment type="caution">
    <text evidence="2">The sequence shown here is derived from an EMBL/GenBank/DDBJ whole genome shotgun (WGS) entry which is preliminary data.</text>
</comment>
<evidence type="ECO:0000313" key="2">
    <source>
        <dbReference type="EMBL" id="KAF6238718.1"/>
    </source>
</evidence>
<dbReference type="RefSeq" id="XP_037168017.1">
    <property type="nucleotide sequence ID" value="XM_037305152.1"/>
</dbReference>